<gene>
    <name evidence="9" type="primary">Egln3</name>
    <name evidence="9" type="ORF">SNEC2469_LOCUS1905</name>
</gene>
<evidence type="ECO:0000256" key="3">
    <source>
        <dbReference type="ARBA" id="ARBA00022771"/>
    </source>
</evidence>
<dbReference type="Gene3D" id="3.30.1740.10">
    <property type="entry name" value="Zinc finger, PARP-type"/>
    <property type="match status" value="1"/>
</dbReference>
<dbReference type="Pfam" id="PF13640">
    <property type="entry name" value="2OG-FeII_Oxy_3"/>
    <property type="match status" value="1"/>
</dbReference>
<proteinExistence type="predicted"/>
<dbReference type="GO" id="GO:0008270">
    <property type="term" value="F:zinc ion binding"/>
    <property type="evidence" value="ECO:0007669"/>
    <property type="project" value="UniProtKB-KW"/>
</dbReference>
<evidence type="ECO:0000256" key="1">
    <source>
        <dbReference type="ARBA" id="ARBA00004123"/>
    </source>
</evidence>
<dbReference type="SMART" id="SM01336">
    <property type="entry name" value="zf-PARP"/>
    <property type="match status" value="1"/>
</dbReference>
<dbReference type="GO" id="GO:0071456">
    <property type="term" value="P:cellular response to hypoxia"/>
    <property type="evidence" value="ECO:0007669"/>
    <property type="project" value="TreeGrafter"/>
</dbReference>
<dbReference type="GO" id="GO:0005634">
    <property type="term" value="C:nucleus"/>
    <property type="evidence" value="ECO:0007669"/>
    <property type="project" value="UniProtKB-SubCell"/>
</dbReference>
<dbReference type="InterPro" id="IPR036957">
    <property type="entry name" value="Znf_PARP_sf"/>
</dbReference>
<evidence type="ECO:0000256" key="4">
    <source>
        <dbReference type="ARBA" id="ARBA00022833"/>
    </source>
</evidence>
<evidence type="ECO:0000256" key="6">
    <source>
        <dbReference type="ARBA" id="ARBA00023242"/>
    </source>
</evidence>
<feature type="domain" description="PARP-type" evidence="8">
    <location>
        <begin position="162"/>
        <end position="215"/>
    </location>
</feature>
<protein>
    <submittedName>
        <fullName evidence="9">Egln3 protein</fullName>
    </submittedName>
</protein>
<feature type="compositionally biased region" description="Low complexity" evidence="7">
    <location>
        <begin position="132"/>
        <end position="145"/>
    </location>
</feature>
<accession>A0A812JJ51</accession>
<comment type="caution">
    <text evidence="9">The sequence shown here is derived from an EMBL/GenBank/DDBJ whole genome shotgun (WGS) entry which is preliminary data.</text>
</comment>
<dbReference type="GO" id="GO:0031543">
    <property type="term" value="F:peptidyl-proline dioxygenase activity"/>
    <property type="evidence" value="ECO:0007669"/>
    <property type="project" value="TreeGrafter"/>
</dbReference>
<evidence type="ECO:0000259" key="8">
    <source>
        <dbReference type="PROSITE" id="PS50064"/>
    </source>
</evidence>
<dbReference type="InterPro" id="IPR044862">
    <property type="entry name" value="Pro_4_hyd_alph_FE2OG_OXY"/>
</dbReference>
<evidence type="ECO:0000256" key="2">
    <source>
        <dbReference type="ARBA" id="ARBA00022723"/>
    </source>
</evidence>
<dbReference type="SUPFAM" id="SSF57716">
    <property type="entry name" value="Glucocorticoid receptor-like (DNA-binding domain)"/>
    <property type="match status" value="1"/>
</dbReference>
<keyword evidence="3" id="KW-0863">Zinc-finger</keyword>
<dbReference type="GO" id="GO:0008198">
    <property type="term" value="F:ferrous iron binding"/>
    <property type="evidence" value="ECO:0007669"/>
    <property type="project" value="TreeGrafter"/>
</dbReference>
<keyword evidence="10" id="KW-1185">Reference proteome</keyword>
<evidence type="ECO:0000313" key="9">
    <source>
        <dbReference type="EMBL" id="CAE7207889.1"/>
    </source>
</evidence>
<keyword evidence="2" id="KW-0479">Metal-binding</keyword>
<keyword evidence="6" id="KW-0539">Nucleus</keyword>
<dbReference type="AlphaFoldDB" id="A0A812JJ51"/>
<feature type="region of interest" description="Disordered" evidence="7">
    <location>
        <begin position="86"/>
        <end position="156"/>
    </location>
</feature>
<feature type="compositionally biased region" description="Polar residues" evidence="7">
    <location>
        <begin position="86"/>
        <end position="95"/>
    </location>
</feature>
<comment type="subcellular location">
    <subcellularLocation>
        <location evidence="1">Nucleus</location>
    </subcellularLocation>
</comment>
<dbReference type="GO" id="GO:0031418">
    <property type="term" value="F:L-ascorbic acid binding"/>
    <property type="evidence" value="ECO:0007669"/>
    <property type="project" value="UniProtKB-KW"/>
</dbReference>
<sequence>MEQLVVLRLVAALELVESHQIEPRIPATFLVPRAPEELEHRMRTGLLTQASEDDLCDPLYWQFQEVHGAVPRLKVLFPDGSSTFVQASGRTQSDTPALIDEDGDECASGASDYSANVYTEGQKAVPEGEVEGGAVTTGETEGGAAESEKPADESGVGAKARVMVEHAKTPRSVCRSCGGSIEKGSVRCGVQGYAGGRSVLLWAHAACFLEKIRAEYVTARRGRCKATGEAFEVGQIRVGFEVGNHKSWWLPAEAARWTALVVAKLPDAGALASLQGLDDINEEHRRPLLELLQTGKAPETELRRAAKPAARRKAKELAKMSPTASTAPAEGKERIGAQKTDSDVEVALDAPPYCTGTSLLIWLTGTSPAKSTFAMEQCASTYNPTAQSQICMDMLTDDDEPPGSQLVLRPGPTCVKAFEHTGICVIPNFLGGGKAAALRRASLALFADGGMAPGALGGSDGRGIQRNFRGDYVAWLGPRGVNEPTKRCRREGAVRATLRAGSKLLEDDHPFHELQATLWTSLLGPLTTQLDMTVAALRPDLDRGEVMASVYPPDCGAQFRRHLDNPCDDGRRISAVYYVNPGWKREDGALLRCWSRHGEVEEILPIEDTLVLFEADSIEHEVTQNSSTGIFPDGYRCAFTCWPLESQELQGRLQKHMLCCLQKLVAQGELTSYQYSVRVSTLAFHGCACAWSSARSKTATHANTHRHMRYRASVCTFTDVLPESSVGLGRRGKH</sequence>
<feature type="compositionally biased region" description="Basic residues" evidence="7">
    <location>
        <begin position="305"/>
        <end position="314"/>
    </location>
</feature>
<feature type="region of interest" description="Disordered" evidence="7">
    <location>
        <begin position="297"/>
        <end position="340"/>
    </location>
</feature>
<dbReference type="Gene3D" id="2.60.120.620">
    <property type="entry name" value="q2cbj1_9rhob like domain"/>
    <property type="match status" value="1"/>
</dbReference>
<dbReference type="PROSITE" id="PS50064">
    <property type="entry name" value="ZF_PARP_2"/>
    <property type="match status" value="1"/>
</dbReference>
<dbReference type="GO" id="GO:0003677">
    <property type="term" value="F:DNA binding"/>
    <property type="evidence" value="ECO:0007669"/>
    <property type="project" value="InterPro"/>
</dbReference>
<reference evidence="9" key="1">
    <citation type="submission" date="2021-02" db="EMBL/GenBank/DDBJ databases">
        <authorList>
            <person name="Dougan E. K."/>
            <person name="Rhodes N."/>
            <person name="Thang M."/>
            <person name="Chan C."/>
        </authorList>
    </citation>
    <scope>NUCLEOTIDE SEQUENCE</scope>
</reference>
<dbReference type="InterPro" id="IPR051559">
    <property type="entry name" value="HIF_prolyl_hydroxylases"/>
</dbReference>
<evidence type="ECO:0000313" key="10">
    <source>
        <dbReference type="Proteomes" id="UP000601435"/>
    </source>
</evidence>
<keyword evidence="5" id="KW-0847">Vitamin C</keyword>
<dbReference type="PANTHER" id="PTHR12907">
    <property type="entry name" value="EGL NINE HOMOLOG-RELATED"/>
    <property type="match status" value="1"/>
</dbReference>
<dbReference type="PANTHER" id="PTHR12907:SF26">
    <property type="entry name" value="HIF PROLYL HYDROXYLASE, ISOFORM C"/>
    <property type="match status" value="1"/>
</dbReference>
<name>A0A812JJ51_9DINO</name>
<dbReference type="EMBL" id="CAJNJA010006253">
    <property type="protein sequence ID" value="CAE7207889.1"/>
    <property type="molecule type" value="Genomic_DNA"/>
</dbReference>
<evidence type="ECO:0000256" key="7">
    <source>
        <dbReference type="SAM" id="MobiDB-lite"/>
    </source>
</evidence>
<dbReference type="Proteomes" id="UP000601435">
    <property type="component" value="Unassembled WGS sequence"/>
</dbReference>
<dbReference type="OrthoDB" id="76265at2759"/>
<feature type="compositionally biased region" description="Basic and acidic residues" evidence="7">
    <location>
        <begin position="330"/>
        <end position="340"/>
    </location>
</feature>
<organism evidence="9 10">
    <name type="scientific">Symbiodinium necroappetens</name>
    <dbReference type="NCBI Taxonomy" id="1628268"/>
    <lineage>
        <taxon>Eukaryota</taxon>
        <taxon>Sar</taxon>
        <taxon>Alveolata</taxon>
        <taxon>Dinophyceae</taxon>
        <taxon>Suessiales</taxon>
        <taxon>Symbiodiniaceae</taxon>
        <taxon>Symbiodinium</taxon>
    </lineage>
</organism>
<dbReference type="InterPro" id="IPR001510">
    <property type="entry name" value="Znf_PARP"/>
</dbReference>
<keyword evidence="4" id="KW-0862">Zinc</keyword>
<evidence type="ECO:0000256" key="5">
    <source>
        <dbReference type="ARBA" id="ARBA00022896"/>
    </source>
</evidence>